<evidence type="ECO:0000313" key="1">
    <source>
        <dbReference type="EMBL" id="CAB4935076.1"/>
    </source>
</evidence>
<organism evidence="1">
    <name type="scientific">freshwater metagenome</name>
    <dbReference type="NCBI Taxonomy" id="449393"/>
    <lineage>
        <taxon>unclassified sequences</taxon>
        <taxon>metagenomes</taxon>
        <taxon>ecological metagenomes</taxon>
    </lineage>
</organism>
<name>A0A6J7IW95_9ZZZZ</name>
<reference evidence="1" key="1">
    <citation type="submission" date="2020-05" db="EMBL/GenBank/DDBJ databases">
        <authorList>
            <person name="Chiriac C."/>
            <person name="Salcher M."/>
            <person name="Ghai R."/>
            <person name="Kavagutti S V."/>
        </authorList>
    </citation>
    <scope>NUCLEOTIDE SEQUENCE</scope>
</reference>
<dbReference type="AlphaFoldDB" id="A0A6J7IW95"/>
<protein>
    <submittedName>
        <fullName evidence="1">Unannotated protein</fullName>
    </submittedName>
</protein>
<gene>
    <name evidence="1" type="ORF">UFOPK3543_02900</name>
</gene>
<accession>A0A6J7IW95</accession>
<proteinExistence type="predicted"/>
<dbReference type="EMBL" id="CAFBMH010000171">
    <property type="protein sequence ID" value="CAB4935076.1"/>
    <property type="molecule type" value="Genomic_DNA"/>
</dbReference>
<sequence>MSRRHPDQFDCTVFDRTVFDRAVFLRRDRPRDTDRRGGGAARHAVPALLKGVGDPDRHDRGVWQLTFHLRCLRAASLRD</sequence>